<proteinExistence type="predicted"/>
<dbReference type="KEGG" id="pej:FYC62_04590"/>
<evidence type="ECO:0000313" key="2">
    <source>
        <dbReference type="Proteomes" id="UP000323653"/>
    </source>
</evidence>
<accession>A0A5C0VG53</accession>
<dbReference type="RefSeq" id="WP_149074093.1">
    <property type="nucleotide sequence ID" value="NZ_CP043329.1"/>
</dbReference>
<dbReference type="EMBL" id="CP043329">
    <property type="protein sequence ID" value="QEK51029.1"/>
    <property type="molecule type" value="Genomic_DNA"/>
</dbReference>
<keyword evidence="2" id="KW-1185">Reference proteome</keyword>
<dbReference type="Proteomes" id="UP000323653">
    <property type="component" value="Chromosome"/>
</dbReference>
<dbReference type="AlphaFoldDB" id="A0A5C0VG53"/>
<protein>
    <submittedName>
        <fullName evidence="1">Uncharacterized protein</fullName>
    </submittedName>
</protein>
<name>A0A5C0VG53_9SPHI</name>
<organism evidence="1 2">
    <name type="scientific">Pedobacter aquae</name>
    <dbReference type="NCBI Taxonomy" id="2605747"/>
    <lineage>
        <taxon>Bacteria</taxon>
        <taxon>Pseudomonadati</taxon>
        <taxon>Bacteroidota</taxon>
        <taxon>Sphingobacteriia</taxon>
        <taxon>Sphingobacteriales</taxon>
        <taxon>Sphingobacteriaceae</taxon>
        <taxon>Pedobacter</taxon>
    </lineage>
</organism>
<gene>
    <name evidence="1" type="ORF">FYC62_04590</name>
</gene>
<reference evidence="1 2" key="1">
    <citation type="submission" date="2019-08" db="EMBL/GenBank/DDBJ databases">
        <title>Pedobacter sp. nov., isolated from Han river, South Korea.</title>
        <authorList>
            <person name="Lee D.-H."/>
            <person name="Kim Y.-S."/>
            <person name="Hwang E.-M."/>
            <person name="Le Tran T.C."/>
            <person name="Cha C.-J."/>
        </authorList>
    </citation>
    <scope>NUCLEOTIDE SEQUENCE [LARGE SCALE GENOMIC DNA]</scope>
    <source>
        <strain evidence="1 2">CJ43</strain>
    </source>
</reference>
<evidence type="ECO:0000313" key="1">
    <source>
        <dbReference type="EMBL" id="QEK51029.1"/>
    </source>
</evidence>
<sequence>MAISQNNVITHGLTGKIGDLLVFKRQFGKTVVTKIPAKTTIAPTSNQTEVKDRFTLASKFAKQVLQNPVLSLQYATMAKKGQRVYNAAFADYFVAPSLSDPRGVYDGGVGTQLVIKAIDNYEVKEVQLAIYDSTGDLVEEGNATLLISGVDWQFTCATAFANPTGCKLLWSATDWAGNTTELEITV</sequence>